<evidence type="ECO:0000313" key="2">
    <source>
        <dbReference type="EMBL" id="KAF9467265.1"/>
    </source>
</evidence>
<comment type="caution">
    <text evidence="2">The sequence shown here is derived from an EMBL/GenBank/DDBJ whole genome shotgun (WGS) entry which is preliminary data.</text>
</comment>
<name>A0A9P5YEL8_9AGAR</name>
<dbReference type="AlphaFoldDB" id="A0A9P5YEL8"/>
<keyword evidence="1" id="KW-0812">Transmembrane</keyword>
<protein>
    <submittedName>
        <fullName evidence="2">Uncharacterized protein</fullName>
    </submittedName>
</protein>
<sequence>MDDSALINRSLEIFVSIAFSIQLVYVSISPVSSHIRISGIHSQIARPGVPRSPSSRFRDLAEFL</sequence>
<dbReference type="EMBL" id="MU150237">
    <property type="protein sequence ID" value="KAF9467265.1"/>
    <property type="molecule type" value="Genomic_DNA"/>
</dbReference>
<dbReference type="Proteomes" id="UP000807353">
    <property type="component" value="Unassembled WGS sequence"/>
</dbReference>
<reference evidence="2" key="1">
    <citation type="submission" date="2020-11" db="EMBL/GenBank/DDBJ databases">
        <authorList>
            <consortium name="DOE Joint Genome Institute"/>
            <person name="Ahrendt S."/>
            <person name="Riley R."/>
            <person name="Andreopoulos W."/>
            <person name="Labutti K."/>
            <person name="Pangilinan J."/>
            <person name="Ruiz-Duenas F.J."/>
            <person name="Barrasa J.M."/>
            <person name="Sanchez-Garcia M."/>
            <person name="Camarero S."/>
            <person name="Miyauchi S."/>
            <person name="Serrano A."/>
            <person name="Linde D."/>
            <person name="Babiker R."/>
            <person name="Drula E."/>
            <person name="Ayuso-Fernandez I."/>
            <person name="Pacheco R."/>
            <person name="Padilla G."/>
            <person name="Ferreira P."/>
            <person name="Barriuso J."/>
            <person name="Kellner H."/>
            <person name="Castanera R."/>
            <person name="Alfaro M."/>
            <person name="Ramirez L."/>
            <person name="Pisabarro A.G."/>
            <person name="Kuo A."/>
            <person name="Tritt A."/>
            <person name="Lipzen A."/>
            <person name="He G."/>
            <person name="Yan M."/>
            <person name="Ng V."/>
            <person name="Cullen D."/>
            <person name="Martin F."/>
            <person name="Rosso M.-N."/>
            <person name="Henrissat B."/>
            <person name="Hibbett D."/>
            <person name="Martinez A.T."/>
            <person name="Grigoriev I.V."/>
        </authorList>
    </citation>
    <scope>NUCLEOTIDE SEQUENCE</scope>
    <source>
        <strain evidence="2">CBS 247.69</strain>
    </source>
</reference>
<proteinExistence type="predicted"/>
<evidence type="ECO:0000313" key="3">
    <source>
        <dbReference type="Proteomes" id="UP000807353"/>
    </source>
</evidence>
<feature type="transmembrane region" description="Helical" evidence="1">
    <location>
        <begin position="6"/>
        <end position="28"/>
    </location>
</feature>
<keyword evidence="3" id="KW-1185">Reference proteome</keyword>
<keyword evidence="1" id="KW-1133">Transmembrane helix</keyword>
<keyword evidence="1" id="KW-0472">Membrane</keyword>
<evidence type="ECO:0000256" key="1">
    <source>
        <dbReference type="SAM" id="Phobius"/>
    </source>
</evidence>
<gene>
    <name evidence="2" type="ORF">BDZ94DRAFT_1248938</name>
</gene>
<accession>A0A9P5YEL8</accession>
<organism evidence="2 3">
    <name type="scientific">Collybia nuda</name>
    <dbReference type="NCBI Taxonomy" id="64659"/>
    <lineage>
        <taxon>Eukaryota</taxon>
        <taxon>Fungi</taxon>
        <taxon>Dikarya</taxon>
        <taxon>Basidiomycota</taxon>
        <taxon>Agaricomycotina</taxon>
        <taxon>Agaricomycetes</taxon>
        <taxon>Agaricomycetidae</taxon>
        <taxon>Agaricales</taxon>
        <taxon>Tricholomatineae</taxon>
        <taxon>Clitocybaceae</taxon>
        <taxon>Collybia</taxon>
    </lineage>
</organism>